<dbReference type="AlphaFoldDB" id="A0A6N4QZ40"/>
<dbReference type="EMBL" id="RQGM01000033">
    <property type="protein sequence ID" value="TGL85027.1"/>
    <property type="molecule type" value="Genomic_DNA"/>
</dbReference>
<dbReference type="Proteomes" id="UP000297613">
    <property type="component" value="Unassembled WGS sequence"/>
</dbReference>
<gene>
    <name evidence="1" type="ORF">EHQ83_09600</name>
</gene>
<name>A0A6N4QZ40_9LEPT</name>
<sequence length="75" mass="8726">MISCNALMTTSYLKNVFYKNLFLKGKINDADSNSESRFYWRSIGSSFKDRGFAKEFFRLFSFAFRGISVIFVPVL</sequence>
<organism evidence="1 2">
    <name type="scientific">Leptospira yasudae</name>
    <dbReference type="NCBI Taxonomy" id="2202201"/>
    <lineage>
        <taxon>Bacteria</taxon>
        <taxon>Pseudomonadati</taxon>
        <taxon>Spirochaetota</taxon>
        <taxon>Spirochaetia</taxon>
        <taxon>Leptospirales</taxon>
        <taxon>Leptospiraceae</taxon>
        <taxon>Leptospira</taxon>
    </lineage>
</organism>
<evidence type="ECO:0000313" key="2">
    <source>
        <dbReference type="Proteomes" id="UP000297613"/>
    </source>
</evidence>
<comment type="caution">
    <text evidence="1">The sequence shown here is derived from an EMBL/GenBank/DDBJ whole genome shotgun (WGS) entry which is preliminary data.</text>
</comment>
<proteinExistence type="predicted"/>
<evidence type="ECO:0000313" key="1">
    <source>
        <dbReference type="EMBL" id="TGL85027.1"/>
    </source>
</evidence>
<reference evidence="1 2" key="1">
    <citation type="journal article" date="2019" name="PLoS Negl. Trop. Dis.">
        <title>Revisiting the worldwide diversity of Leptospira species in the environment.</title>
        <authorList>
            <person name="Vincent A.T."/>
            <person name="Schiettekatte O."/>
            <person name="Bourhy P."/>
            <person name="Veyrier F.J."/>
            <person name="Picardeau M."/>
        </authorList>
    </citation>
    <scope>NUCLEOTIDE SEQUENCE [LARGE SCALE GENOMIC DNA]</scope>
    <source>
        <strain evidence="1 2">201702445</strain>
    </source>
</reference>
<protein>
    <submittedName>
        <fullName evidence="1">Uncharacterized protein</fullName>
    </submittedName>
</protein>
<accession>A0A6N4QZ40</accession>